<keyword evidence="4" id="KW-1185">Reference proteome</keyword>
<keyword evidence="1" id="KW-1133">Transmembrane helix</keyword>
<dbReference type="GO" id="GO:0016740">
    <property type="term" value="F:transferase activity"/>
    <property type="evidence" value="ECO:0007669"/>
    <property type="project" value="UniProtKB-KW"/>
</dbReference>
<name>O17854_CAEEL</name>
<dbReference type="PANTHER" id="PTHR31967:SF11">
    <property type="entry name" value="NUCLEOTIDE-DIPHOSPHO-SUGAR TRANSFERASE DOMAIN-CONTAINING PROTEIN"/>
    <property type="match status" value="1"/>
</dbReference>
<reference evidence="3 4" key="1">
    <citation type="journal article" date="1998" name="Science">
        <title>Genome sequence of the nematode C. elegans: a platform for investigating biology.</title>
        <authorList>
            <consortium name="The C. elegans sequencing consortium"/>
            <person name="Sulson J.E."/>
            <person name="Waterston R."/>
        </authorList>
    </citation>
    <scope>NUCLEOTIDE SEQUENCE [LARGE SCALE GENOMIC DNA]</scope>
    <source>
        <strain evidence="3 4">Bristol N2</strain>
    </source>
</reference>
<dbReference type="WormBase" id="F28G4.4">
    <property type="protein sequence ID" value="CE50273"/>
    <property type="gene ID" value="WBGene00009229"/>
</dbReference>
<dbReference type="FunCoup" id="O17854">
    <property type="interactions" value="829"/>
</dbReference>
<evidence type="ECO:0000313" key="5">
    <source>
        <dbReference type="WormBase" id="F28G4.4"/>
    </source>
</evidence>
<dbReference type="InParanoid" id="O17854"/>
<dbReference type="Pfam" id="PF03407">
    <property type="entry name" value="Nucleotid_trans"/>
    <property type="match status" value="1"/>
</dbReference>
<dbReference type="InterPro" id="IPR005069">
    <property type="entry name" value="Nucl-diP-sugar_transferase"/>
</dbReference>
<dbReference type="eggNOG" id="KOG4297">
    <property type="taxonomic scope" value="Eukaryota"/>
</dbReference>
<dbReference type="PaxDb" id="6239-F28G4.4"/>
<keyword evidence="3" id="KW-0808">Transferase</keyword>
<feature type="transmembrane region" description="Helical" evidence="1">
    <location>
        <begin position="19"/>
        <end position="37"/>
    </location>
</feature>
<dbReference type="HOGENOM" id="CLU_055011_0_0_1"/>
<dbReference type="Proteomes" id="UP000001940">
    <property type="component" value="Chromosome V"/>
</dbReference>
<dbReference type="AlphaFoldDB" id="O17854"/>
<gene>
    <name evidence="3" type="ORF">CELE_F28G4.4</name>
    <name evidence="3 5" type="ORF">F28G4.4</name>
</gene>
<dbReference type="OrthoDB" id="5838555at2759"/>
<feature type="domain" description="Nucleotide-diphospho-sugar transferase" evidence="2">
    <location>
        <begin position="116"/>
        <end position="320"/>
    </location>
</feature>
<dbReference type="STRING" id="6239.F28G4.4.1"/>
<dbReference type="RefSeq" id="NP_507111.3">
    <property type="nucleotide sequence ID" value="NM_074710.3"/>
</dbReference>
<dbReference type="KEGG" id="cel:CELE_F28G4.4"/>
<evidence type="ECO:0000313" key="4">
    <source>
        <dbReference type="Proteomes" id="UP000001940"/>
    </source>
</evidence>
<dbReference type="PANTHER" id="PTHR31967">
    <property type="entry name" value="GROUNDHOG (HEDGEHOG-LIKE FAMILY)-RELATED"/>
    <property type="match status" value="1"/>
</dbReference>
<evidence type="ECO:0000259" key="2">
    <source>
        <dbReference type="Pfam" id="PF03407"/>
    </source>
</evidence>
<protein>
    <submittedName>
        <fullName evidence="3">Nucleotide-diphospho-sugar transferase domain-containing protein</fullName>
    </submittedName>
</protein>
<accession>O17854</accession>
<keyword evidence="1" id="KW-0812">Transmembrane</keyword>
<dbReference type="CTD" id="185082"/>
<dbReference type="GeneID" id="185082"/>
<organism evidence="3 4">
    <name type="scientific">Caenorhabditis elegans</name>
    <dbReference type="NCBI Taxonomy" id="6239"/>
    <lineage>
        <taxon>Eukaryota</taxon>
        <taxon>Metazoa</taxon>
        <taxon>Ecdysozoa</taxon>
        <taxon>Nematoda</taxon>
        <taxon>Chromadorea</taxon>
        <taxon>Rhabditida</taxon>
        <taxon>Rhabditina</taxon>
        <taxon>Rhabditomorpha</taxon>
        <taxon>Rhabditoidea</taxon>
        <taxon>Rhabditidae</taxon>
        <taxon>Peloderinae</taxon>
        <taxon>Caenorhabditis</taxon>
    </lineage>
</organism>
<sequence length="394" mass="45772">MIGSGRLGHYFGMAGHVRYSVPVLIVLLIFGFALLVVRYSEVFIDKRVFRQKNFLETLNSLSDQIPFEKIHFDYNFNEFAAVLKTMPKAPYLILYDSSNVDVVFNHVCNLQFIPNALSRLVAVAFDENSHAALKLKHPAIPNVLINLKPLVESLESVKENRGYLTYTLALVVHAKICASLALRGIDFWSMHQDSLWTQNFDLMNVEERYPDAYLLFDTIGNENPVYHRMRDWVCGATFFVRGNPTTFQFFSQVESFMLSHQSPDSTIFTYLCGHHHYKCQFLPQWMVSSFNYFEGPRENVPVLIQIDGGKQKGESKMDVLRRGNFVFQHENGTCDETNFHKLRENVKFGFPDFIRKDGSLKENSFQKTVYFMKNLFNVDPWNRKFYLTIHESLI</sequence>
<proteinExistence type="predicted"/>
<dbReference type="EMBL" id="BX284605">
    <property type="protein sequence ID" value="CAB07607.3"/>
    <property type="molecule type" value="Genomic_DNA"/>
</dbReference>
<dbReference type="Bgee" id="WBGene00009229">
    <property type="expression patterns" value="Expressed in embryo and 1 other cell type or tissue"/>
</dbReference>
<dbReference type="AGR" id="WB:WBGene00009229"/>
<dbReference type="PIR" id="T21515">
    <property type="entry name" value="T21515"/>
</dbReference>
<dbReference type="OMA" id="DPWNRKF"/>
<evidence type="ECO:0000313" key="3">
    <source>
        <dbReference type="EMBL" id="CAB07607.3"/>
    </source>
</evidence>
<dbReference type="UCSC" id="F28G4.4">
    <property type="organism name" value="c. elegans"/>
</dbReference>
<evidence type="ECO:0000256" key="1">
    <source>
        <dbReference type="SAM" id="Phobius"/>
    </source>
</evidence>
<keyword evidence="1" id="KW-0472">Membrane</keyword>